<name>A0A2H4U5L0_METSM</name>
<dbReference type="RefSeq" id="WP_100815318.1">
    <property type="nucleotide sequence ID" value="NZ_CP017803.1"/>
</dbReference>
<sequence>MRYKPLLILLILFAFICGISSASASDLSNDTDMETYSAEITGINNENQSILTDTGNTVYANNWNELKTYCEKSDKNYIIHLKENTNFYPDNGTDYSQQIIVKNNVTIIGSEGSYFGDTNPNPISIYYTPIVTEDDSKISLKILNTTFKWMDLEKNIPAESGMFIQMGGNSKDNLLENSTFYNINSGTGHGCVYYLKRGYATVKNCSFKNITTEFGVLSIYDPAEDPTKNCTTAGMLVENCYFEDNYAHVEPGCINNCGQLIVKNSTFYKNRAFWWAGAIHTHGGANTTIYNSNFTDNVAGWNGGALYTYSYLQIYNTTFTGNNCTTNNGGGAIGACDYLTKYYITINNSLFENNANICKNTGRGGAISVMDEGGLTIHNTKFINNSAAIGQAICAYYVEGYGDDPNIELINNTFINHTGAADTLTIKLKTGTNTTAILKNNTYLNSTIKLKTFNIVPTSSNIEINKEYEFKVIIELDNAGGYDEDILNKTFYKLYVNEIFEKEFGPESTFKLNITQKETLLTIIPTIGYGNSKNITITSRNTTTLTLGVKEINKTDVTIISTINPGATGNVVFTFQGKEYLTKIENGQATLKLNLMPGNYDIKVRYGGDKNYIPSKNNLTFTVDKLDSNLNITSNDIIEGENATVVITLPEDATGSVNVTAGDKSQIVTVVNGTAKVIFTSLPAGKYNITAIYSGDNKYAPANETVNFTVINNKITNLNISDIVMIYKDGTRMVAVLTDYKGNPIANATVYFTINGATYAKTTDANGTASLGLNLVSNVYIATISYNGSDMYDGVSKNITVTINPTILSEDISLMYMDGTSFVAKFLDKSGKALVNTKITFNINGVFYDKVTDADGMAKLGIRLRPDVYILTAYNPVTGEEKGFNINVKSLIESHDLTKYYLNESRYEVTLYNKDGSLAVNKTVTFNINGVFYTKTSDANGVASLGISLRPGEYIITTIFDGLSMGNKVTVLPTLVTHDLTMKYMDGSRFTVQTLDGQGKALSNQNVSFNVNGVFYYRTTDSNGMADLLIRLMPGEYIITSYCNDFQTGNTIKIA</sequence>
<reference evidence="2 3" key="1">
    <citation type="submission" date="2016-10" db="EMBL/GenBank/DDBJ databases">
        <authorList>
            <person name="Varghese N."/>
        </authorList>
    </citation>
    <scope>NUCLEOTIDE SEQUENCE [LARGE SCALE GENOMIC DNA]</scope>
    <source>
        <strain evidence="2 3">KB11</strain>
    </source>
</reference>
<dbReference type="SUPFAM" id="SSF51126">
    <property type="entry name" value="Pectin lyase-like"/>
    <property type="match status" value="1"/>
</dbReference>
<dbReference type="EMBL" id="CP017803">
    <property type="protein sequence ID" value="ATZ59415.1"/>
    <property type="molecule type" value="Genomic_DNA"/>
</dbReference>
<feature type="domain" description="Bacterial Ig-like" evidence="1">
    <location>
        <begin position="555"/>
        <end position="623"/>
    </location>
</feature>
<accession>A0A2H4U5L0</accession>
<dbReference type="InterPro" id="IPR006626">
    <property type="entry name" value="PbH1"/>
</dbReference>
<dbReference type="InterPro" id="IPR012334">
    <property type="entry name" value="Pectin_lyas_fold"/>
</dbReference>
<dbReference type="InterPro" id="IPR013783">
    <property type="entry name" value="Ig-like_fold"/>
</dbReference>
<evidence type="ECO:0000259" key="1">
    <source>
        <dbReference type="Pfam" id="PF16640"/>
    </source>
</evidence>
<dbReference type="InterPro" id="IPR032109">
    <property type="entry name" value="Big_3_5"/>
</dbReference>
<protein>
    <recommendedName>
        <fullName evidence="1">Bacterial Ig-like domain-containing protein</fullName>
    </recommendedName>
</protein>
<organism evidence="2 3">
    <name type="scientific">Methanobrevibacter smithii</name>
    <dbReference type="NCBI Taxonomy" id="2173"/>
    <lineage>
        <taxon>Archaea</taxon>
        <taxon>Methanobacteriati</taxon>
        <taxon>Methanobacteriota</taxon>
        <taxon>Methanomada group</taxon>
        <taxon>Methanobacteria</taxon>
        <taxon>Methanobacteriales</taxon>
        <taxon>Methanobacteriaceae</taxon>
        <taxon>Methanobrevibacter</taxon>
    </lineage>
</organism>
<evidence type="ECO:0000313" key="2">
    <source>
        <dbReference type="EMBL" id="ATZ59415.1"/>
    </source>
</evidence>
<dbReference type="Pfam" id="PF16640">
    <property type="entry name" value="Big_3_5"/>
    <property type="match status" value="2"/>
</dbReference>
<dbReference type="AlphaFoldDB" id="A0A2H4U5L0"/>
<dbReference type="GeneID" id="35118274"/>
<dbReference type="Gene3D" id="2.60.40.10">
    <property type="entry name" value="Immunoglobulins"/>
    <property type="match status" value="3"/>
</dbReference>
<dbReference type="Gene3D" id="2.160.20.10">
    <property type="entry name" value="Single-stranded right-handed beta-helix, Pectin lyase-like"/>
    <property type="match status" value="1"/>
</dbReference>
<dbReference type="Proteomes" id="UP000232133">
    <property type="component" value="Chromosome"/>
</dbReference>
<dbReference type="SMART" id="SM00710">
    <property type="entry name" value="PbH1"/>
    <property type="match status" value="8"/>
</dbReference>
<evidence type="ECO:0000313" key="3">
    <source>
        <dbReference type="Proteomes" id="UP000232133"/>
    </source>
</evidence>
<gene>
    <name evidence="2" type="ORF">BK798_02825</name>
</gene>
<dbReference type="InterPro" id="IPR011050">
    <property type="entry name" value="Pectin_lyase_fold/virulence"/>
</dbReference>
<feature type="domain" description="Bacterial Ig-like" evidence="1">
    <location>
        <begin position="634"/>
        <end position="710"/>
    </location>
</feature>
<proteinExistence type="predicted"/>